<feature type="domain" description="RCK C-terminal" evidence="9">
    <location>
        <begin position="178"/>
        <end position="260"/>
    </location>
</feature>
<evidence type="ECO:0000256" key="4">
    <source>
        <dbReference type="ARBA" id="ARBA00022475"/>
    </source>
</evidence>
<feature type="transmembrane region" description="Helical" evidence="8">
    <location>
        <begin position="447"/>
        <end position="467"/>
    </location>
</feature>
<feature type="transmembrane region" description="Helical" evidence="8">
    <location>
        <begin position="142"/>
        <end position="162"/>
    </location>
</feature>
<dbReference type="SUPFAM" id="SSF116726">
    <property type="entry name" value="TrkA C-terminal domain-like"/>
    <property type="match status" value="2"/>
</dbReference>
<dbReference type="GO" id="GO:0005886">
    <property type="term" value="C:plasma membrane"/>
    <property type="evidence" value="ECO:0007669"/>
    <property type="project" value="UniProtKB-SubCell"/>
</dbReference>
<feature type="transmembrane region" description="Helical" evidence="8">
    <location>
        <begin position="479"/>
        <end position="500"/>
    </location>
</feature>
<dbReference type="PROSITE" id="PS51202">
    <property type="entry name" value="RCK_C"/>
    <property type="match status" value="2"/>
</dbReference>
<dbReference type="Proteomes" id="UP000295221">
    <property type="component" value="Unassembled WGS sequence"/>
</dbReference>
<feature type="domain" description="RCK C-terminal" evidence="9">
    <location>
        <begin position="261"/>
        <end position="344"/>
    </location>
</feature>
<evidence type="ECO:0000256" key="3">
    <source>
        <dbReference type="ARBA" id="ARBA00022448"/>
    </source>
</evidence>
<evidence type="ECO:0000256" key="7">
    <source>
        <dbReference type="ARBA" id="ARBA00023136"/>
    </source>
</evidence>
<dbReference type="Pfam" id="PF06826">
    <property type="entry name" value="Asp-Al_Ex"/>
    <property type="match status" value="2"/>
</dbReference>
<reference evidence="10 11" key="1">
    <citation type="submission" date="2019-03" db="EMBL/GenBank/DDBJ databases">
        <title>Genomic Encyclopedia of Type Strains, Phase IV (KMG-IV): sequencing the most valuable type-strain genomes for metagenomic binning, comparative biology and taxonomic classification.</title>
        <authorList>
            <person name="Goeker M."/>
        </authorList>
    </citation>
    <scope>NUCLEOTIDE SEQUENCE [LARGE SCALE GENOMIC DNA]</scope>
    <source>
        <strain evidence="10 11">DSM 24179</strain>
    </source>
</reference>
<comment type="subcellular location">
    <subcellularLocation>
        <location evidence="1">Cell membrane</location>
        <topology evidence="1">Multi-pass membrane protein</topology>
    </subcellularLocation>
</comment>
<proteinExistence type="inferred from homology"/>
<evidence type="ECO:0000259" key="9">
    <source>
        <dbReference type="PROSITE" id="PS51202"/>
    </source>
</evidence>
<evidence type="ECO:0000313" key="11">
    <source>
        <dbReference type="Proteomes" id="UP000295221"/>
    </source>
</evidence>
<name>A0A4V2RX06_9BACT</name>
<accession>A0A4V2RX06</accession>
<evidence type="ECO:0000313" key="10">
    <source>
        <dbReference type="EMBL" id="TCO11001.1"/>
    </source>
</evidence>
<organism evidence="10 11">
    <name type="scientific">Natronoflexus pectinivorans</name>
    <dbReference type="NCBI Taxonomy" id="682526"/>
    <lineage>
        <taxon>Bacteria</taxon>
        <taxon>Pseudomonadati</taxon>
        <taxon>Bacteroidota</taxon>
        <taxon>Bacteroidia</taxon>
        <taxon>Marinilabiliales</taxon>
        <taxon>Marinilabiliaceae</taxon>
        <taxon>Natronoflexus</taxon>
    </lineage>
</organism>
<keyword evidence="4" id="KW-1003">Cell membrane</keyword>
<protein>
    <submittedName>
        <fullName evidence="10">Putative transport protein</fullName>
    </submittedName>
</protein>
<keyword evidence="6 8" id="KW-1133">Transmembrane helix</keyword>
<keyword evidence="11" id="KW-1185">Reference proteome</keyword>
<comment type="similarity">
    <text evidence="2">Belongs to the AAE transporter (TC 2.A.81) family.</text>
</comment>
<dbReference type="OrthoDB" id="9155749at2"/>
<dbReference type="PANTHER" id="PTHR30445:SF3">
    <property type="entry name" value="TRANSPORT PROTEIN YIDE-RELATED"/>
    <property type="match status" value="1"/>
</dbReference>
<keyword evidence="3" id="KW-0813">Transport</keyword>
<evidence type="ECO:0000256" key="5">
    <source>
        <dbReference type="ARBA" id="ARBA00022692"/>
    </source>
</evidence>
<sequence>MELLSQPYFILFLIICIGFVIGNIKIAGISLDISAIIFVAIFFGHHGLEIPPIIGQLGLVLFIYTIGMQAGPGFFDSFRKQGRTLVVLTSIVILSASLITFIAWYWTGIDMAVAIGLLTGALSSSPGLAAATDAIDSPLVSIGYGVAYPFGVIGVILFIKLYPKLVKADIKAAEDEFEKESHFEFPEIKNRIFRVENEAIIDRTIAELKVRSMTNAVISRIQHGEETMMPSPDVKLQKGDLIKAVGTEDALKKIELLIGHATNEDIPLHKSYEVQSVLVTNKSVINQTLGAFNLWSTYQATVTRVRRSGIDITPSPSLRLQMGDKLMVASSHDNMQQVFRIFGNNDKKLSDTDFFPVALGIVLGILLGNLTLSFGNSNGFEFNPGLTGGVLVVGMILSRIGRTGPIIWSMSGAATQLLRQLGLMFFLVEVGTKAGANLEETFTTYGYNLFLIGGLITLVPMILAVMIAKFLKKMNFLSLMGTLTGAMTSTPGLAAVAPMTETNAPAVAYATVYPVAMVLLIICVQVLAVFG</sequence>
<evidence type="ECO:0000256" key="2">
    <source>
        <dbReference type="ARBA" id="ARBA00009854"/>
    </source>
</evidence>
<evidence type="ECO:0000256" key="1">
    <source>
        <dbReference type="ARBA" id="ARBA00004651"/>
    </source>
</evidence>
<dbReference type="Gene3D" id="3.30.70.1450">
    <property type="entry name" value="Regulator of K+ conductance, C-terminal domain"/>
    <property type="match status" value="2"/>
</dbReference>
<feature type="transmembrane region" description="Helical" evidence="8">
    <location>
        <begin position="354"/>
        <end position="376"/>
    </location>
</feature>
<dbReference type="EMBL" id="SLWK01000001">
    <property type="protein sequence ID" value="TCO11001.1"/>
    <property type="molecule type" value="Genomic_DNA"/>
</dbReference>
<feature type="transmembrane region" description="Helical" evidence="8">
    <location>
        <begin position="31"/>
        <end position="48"/>
    </location>
</feature>
<feature type="transmembrane region" description="Helical" evidence="8">
    <location>
        <begin position="54"/>
        <end position="75"/>
    </location>
</feature>
<dbReference type="RefSeq" id="WP_132431953.1">
    <property type="nucleotide sequence ID" value="NZ_SLWK01000001.1"/>
</dbReference>
<dbReference type="GO" id="GO:0006813">
    <property type="term" value="P:potassium ion transport"/>
    <property type="evidence" value="ECO:0007669"/>
    <property type="project" value="InterPro"/>
</dbReference>
<dbReference type="AlphaFoldDB" id="A0A4V2RX06"/>
<gene>
    <name evidence="10" type="ORF">EV194_101635</name>
</gene>
<dbReference type="InterPro" id="IPR006037">
    <property type="entry name" value="RCK_C"/>
</dbReference>
<dbReference type="PANTHER" id="PTHR30445">
    <property type="entry name" value="K(+)_H(+) ANTIPORTER SUBUNIT KHTT"/>
    <property type="match status" value="1"/>
</dbReference>
<dbReference type="InterPro" id="IPR006512">
    <property type="entry name" value="YidE_YbjL"/>
</dbReference>
<feature type="transmembrane region" description="Helical" evidence="8">
    <location>
        <begin position="506"/>
        <end position="530"/>
    </location>
</feature>
<comment type="caution">
    <text evidence="10">The sequence shown here is derived from an EMBL/GenBank/DDBJ whole genome shotgun (WGS) entry which is preliminary data.</text>
</comment>
<evidence type="ECO:0000256" key="6">
    <source>
        <dbReference type="ARBA" id="ARBA00022989"/>
    </source>
</evidence>
<dbReference type="Pfam" id="PF02080">
    <property type="entry name" value="TrkA_C"/>
    <property type="match status" value="2"/>
</dbReference>
<keyword evidence="5 8" id="KW-0812">Transmembrane</keyword>
<dbReference type="InterPro" id="IPR036721">
    <property type="entry name" value="RCK_C_sf"/>
</dbReference>
<keyword evidence="7 8" id="KW-0472">Membrane</keyword>
<feature type="transmembrane region" description="Helical" evidence="8">
    <location>
        <begin position="6"/>
        <end position="24"/>
    </location>
</feature>
<dbReference type="NCBIfam" id="TIGR01625">
    <property type="entry name" value="YidE_YbjL_dupl"/>
    <property type="match status" value="2"/>
</dbReference>
<dbReference type="GO" id="GO:0008324">
    <property type="term" value="F:monoatomic cation transmembrane transporter activity"/>
    <property type="evidence" value="ECO:0007669"/>
    <property type="project" value="InterPro"/>
</dbReference>
<evidence type="ECO:0000256" key="8">
    <source>
        <dbReference type="SAM" id="Phobius"/>
    </source>
</evidence>
<feature type="transmembrane region" description="Helical" evidence="8">
    <location>
        <begin position="87"/>
        <end position="106"/>
    </location>
</feature>
<dbReference type="InterPro" id="IPR050144">
    <property type="entry name" value="AAE_transporter"/>
</dbReference>